<feature type="region of interest" description="Disordered" evidence="1">
    <location>
        <begin position="1"/>
        <end position="27"/>
    </location>
</feature>
<dbReference type="HOGENOM" id="CLU_2805037_0_0_3"/>
<evidence type="ECO:0000313" key="2">
    <source>
        <dbReference type="EMBL" id="EDX75146.1"/>
    </source>
</evidence>
<sequence length="67" mass="7609">MERGFPDPVKSKTNLRSLSGRQKTGTVLQKDTQLTITGNEENGWIEISEPEPGWIWKHRTKNTCPAN</sequence>
<evidence type="ECO:0000256" key="1">
    <source>
        <dbReference type="SAM" id="MobiDB-lite"/>
    </source>
</evidence>
<evidence type="ECO:0000313" key="3">
    <source>
        <dbReference type="Proteomes" id="UP000003835"/>
    </source>
</evidence>
<gene>
    <name evidence="2" type="ORF">MC7420_2150</name>
</gene>
<organism evidence="2 3">
    <name type="scientific">Coleofasciculus chthonoplastes PCC 7420</name>
    <dbReference type="NCBI Taxonomy" id="118168"/>
    <lineage>
        <taxon>Bacteria</taxon>
        <taxon>Bacillati</taxon>
        <taxon>Cyanobacteriota</taxon>
        <taxon>Cyanophyceae</taxon>
        <taxon>Coleofasciculales</taxon>
        <taxon>Coleofasciculaceae</taxon>
        <taxon>Coleofasciculus</taxon>
    </lineage>
</organism>
<protein>
    <recommendedName>
        <fullName evidence="4">SH3b domain-containing protein</fullName>
    </recommendedName>
</protein>
<dbReference type="AlphaFoldDB" id="B4VS98"/>
<dbReference type="Proteomes" id="UP000003835">
    <property type="component" value="Unassembled WGS sequence"/>
</dbReference>
<accession>B4VS98</accession>
<feature type="compositionally biased region" description="Polar residues" evidence="1">
    <location>
        <begin position="11"/>
        <end position="27"/>
    </location>
</feature>
<dbReference type="eggNOG" id="COG0515">
    <property type="taxonomic scope" value="Bacteria"/>
</dbReference>
<proteinExistence type="predicted"/>
<evidence type="ECO:0008006" key="4">
    <source>
        <dbReference type="Google" id="ProtNLM"/>
    </source>
</evidence>
<keyword evidence="3" id="KW-1185">Reference proteome</keyword>
<dbReference type="EMBL" id="DS989850">
    <property type="protein sequence ID" value="EDX75146.1"/>
    <property type="molecule type" value="Genomic_DNA"/>
</dbReference>
<reference evidence="2 3" key="1">
    <citation type="submission" date="2008-07" db="EMBL/GenBank/DDBJ databases">
        <authorList>
            <person name="Tandeau de Marsac N."/>
            <person name="Ferriera S."/>
            <person name="Johnson J."/>
            <person name="Kravitz S."/>
            <person name="Beeson K."/>
            <person name="Sutton G."/>
            <person name="Rogers Y.-H."/>
            <person name="Friedman R."/>
            <person name="Frazier M."/>
            <person name="Venter J.C."/>
        </authorList>
    </citation>
    <scope>NUCLEOTIDE SEQUENCE [LARGE SCALE GENOMIC DNA]</scope>
    <source>
        <strain evidence="2 3">PCC 7420</strain>
    </source>
</reference>
<name>B4VS98_9CYAN</name>
<dbReference type="STRING" id="118168.MC7420_2150"/>